<accession>A0A6C1CB39</accession>
<dbReference type="InterPro" id="IPR010451">
    <property type="entry name" value="Acetoacetate_decarboxylase"/>
</dbReference>
<dbReference type="Pfam" id="PF06314">
    <property type="entry name" value="ADC"/>
    <property type="match status" value="1"/>
</dbReference>
<dbReference type="AlphaFoldDB" id="A0A6C1CB39"/>
<dbReference type="GO" id="GO:0016829">
    <property type="term" value="F:lyase activity"/>
    <property type="evidence" value="ECO:0007669"/>
    <property type="project" value="InterPro"/>
</dbReference>
<dbReference type="SUPFAM" id="SSF160104">
    <property type="entry name" value="Acetoacetate decarboxylase-like"/>
    <property type="match status" value="1"/>
</dbReference>
<evidence type="ECO:0000313" key="3">
    <source>
        <dbReference type="Proteomes" id="UP000298111"/>
    </source>
</evidence>
<reference evidence="2 3" key="1">
    <citation type="submission" date="2018-10" db="EMBL/GenBank/DDBJ databases">
        <title>Isolation of pseudouridimycin from Streptomyces albus DSM 40763.</title>
        <authorList>
            <person name="Rosenqvist P."/>
            <person name="Metsae-Ketelae M."/>
            <person name="Virta P."/>
        </authorList>
    </citation>
    <scope>NUCLEOTIDE SEQUENCE [LARGE SCALE GENOMIC DNA]</scope>
    <source>
        <strain evidence="2 3">DSM 40763</strain>
    </source>
</reference>
<evidence type="ECO:0000313" key="2">
    <source>
        <dbReference type="EMBL" id="TGG86384.1"/>
    </source>
</evidence>
<dbReference type="Gene3D" id="2.40.400.10">
    <property type="entry name" value="Acetoacetate decarboxylase-like"/>
    <property type="match status" value="1"/>
</dbReference>
<evidence type="ECO:0000256" key="1">
    <source>
        <dbReference type="SAM" id="MobiDB-lite"/>
    </source>
</evidence>
<dbReference type="GeneID" id="75179590"/>
<dbReference type="InterPro" id="IPR023375">
    <property type="entry name" value="ADC_dom_sf"/>
</dbReference>
<protein>
    <submittedName>
        <fullName evidence="2">Uncharacterized protein</fullName>
    </submittedName>
</protein>
<dbReference type="EMBL" id="RCIY01000040">
    <property type="protein sequence ID" value="TGG86384.1"/>
    <property type="molecule type" value="Genomic_DNA"/>
</dbReference>
<feature type="compositionally biased region" description="Pro residues" evidence="1">
    <location>
        <begin position="145"/>
        <end position="159"/>
    </location>
</feature>
<proteinExistence type="predicted"/>
<comment type="caution">
    <text evidence="2">The sequence shown here is derived from an EMBL/GenBank/DDBJ whole genome shotgun (WGS) entry which is preliminary data.</text>
</comment>
<feature type="compositionally biased region" description="Low complexity" evidence="1">
    <location>
        <begin position="135"/>
        <end position="144"/>
    </location>
</feature>
<dbReference type="Proteomes" id="UP000298111">
    <property type="component" value="Unassembled WGS sequence"/>
</dbReference>
<organism evidence="2 3">
    <name type="scientific">Streptomyces albus</name>
    <dbReference type="NCBI Taxonomy" id="1888"/>
    <lineage>
        <taxon>Bacteria</taxon>
        <taxon>Bacillati</taxon>
        <taxon>Actinomycetota</taxon>
        <taxon>Actinomycetes</taxon>
        <taxon>Kitasatosporales</taxon>
        <taxon>Streptomycetaceae</taxon>
        <taxon>Streptomyces</taxon>
    </lineage>
</organism>
<feature type="region of interest" description="Disordered" evidence="1">
    <location>
        <begin position="121"/>
        <end position="178"/>
    </location>
</feature>
<gene>
    <name evidence="2" type="ORF">D8771_08535</name>
</gene>
<name>A0A6C1CB39_9ACTN</name>
<dbReference type="RefSeq" id="WP_016471592.1">
    <property type="nucleotide sequence ID" value="NZ_BBQG01000018.1"/>
</dbReference>
<sequence length="267" mass="28258">MSETFPPQPWRLRGQMYVALWQVPARRLPGWRLPPGVRPLGWRERRVVVTFWVDYRHGGTLAYRELLVALAVRDGHGPAGCAVEAWVDDDRSLAGGRELWGIPKQPAVFAFATGRHRGRTRRPGLFTGLASPVSPGGAPDGHAGPWPPAPGVPPAPPATGVPDAGPAEDTGRWAAEASSGRVGVVQRDVLRFPVRLRLGSRLVQPYGDGACAVPMRLSGTVCLARARLAAAPDGPLGYLAGRRPLAAATLHDFTATVGTADGGGPPP</sequence>